<feature type="coiled-coil region" evidence="1">
    <location>
        <begin position="62"/>
        <end position="115"/>
    </location>
</feature>
<sequence length="142" mass="15603">MIGHNLSGRRADDLDAADDHAGSLRRHKVYSARRVAKCREAMVWFREACVRCSLLRPDPAQRARLVDIRDNLIARIAEAQREGWLGEVEGLRVSLAGAEDKLAQVDAAIQQHARTTNLGMPTFTKLAGGTTTELGQSRGGQQ</sequence>
<evidence type="ECO:0000313" key="3">
    <source>
        <dbReference type="Proteomes" id="UP001220022"/>
    </source>
</evidence>
<dbReference type="Proteomes" id="UP001220022">
    <property type="component" value="Unassembled WGS sequence"/>
</dbReference>
<keyword evidence="1" id="KW-0175">Coiled coil</keyword>
<gene>
    <name evidence="2" type="ORF">P2L57_39310</name>
</gene>
<evidence type="ECO:0000256" key="1">
    <source>
        <dbReference type="SAM" id="Coils"/>
    </source>
</evidence>
<keyword evidence="3" id="KW-1185">Reference proteome</keyword>
<evidence type="ECO:0000313" key="2">
    <source>
        <dbReference type="EMBL" id="MDF2261550.1"/>
    </source>
</evidence>
<name>A0ABT5ZCI8_9ACTN</name>
<protein>
    <submittedName>
        <fullName evidence="2">Uncharacterized protein</fullName>
    </submittedName>
</protein>
<dbReference type="RefSeq" id="WP_275823302.1">
    <property type="nucleotide sequence ID" value="NZ_BAAANM010000060.1"/>
</dbReference>
<reference evidence="2 3" key="1">
    <citation type="submission" date="2023-03" db="EMBL/GenBank/DDBJ databases">
        <title>Draft genome sequence of type strain Streptomyces ferralitis JCM 14344.</title>
        <authorList>
            <person name="Klaysubun C."/>
            <person name="Duangmal K."/>
        </authorList>
    </citation>
    <scope>NUCLEOTIDE SEQUENCE [LARGE SCALE GENOMIC DNA]</scope>
    <source>
        <strain evidence="2 3">JCM 14344</strain>
    </source>
</reference>
<accession>A0ABT5ZCI8</accession>
<proteinExistence type="predicted"/>
<comment type="caution">
    <text evidence="2">The sequence shown here is derived from an EMBL/GenBank/DDBJ whole genome shotgun (WGS) entry which is preliminary data.</text>
</comment>
<dbReference type="EMBL" id="JARHTQ010000066">
    <property type="protein sequence ID" value="MDF2261550.1"/>
    <property type="molecule type" value="Genomic_DNA"/>
</dbReference>
<organism evidence="2 3">
    <name type="scientific">Streptantibioticus ferralitis</name>
    <dbReference type="NCBI Taxonomy" id="236510"/>
    <lineage>
        <taxon>Bacteria</taxon>
        <taxon>Bacillati</taxon>
        <taxon>Actinomycetota</taxon>
        <taxon>Actinomycetes</taxon>
        <taxon>Kitasatosporales</taxon>
        <taxon>Streptomycetaceae</taxon>
        <taxon>Streptantibioticus</taxon>
    </lineage>
</organism>